<feature type="domain" description="HTH luxR-type" evidence="1">
    <location>
        <begin position="140"/>
        <end position="200"/>
    </location>
</feature>
<evidence type="ECO:0000259" key="1">
    <source>
        <dbReference type="SMART" id="SM00421"/>
    </source>
</evidence>
<dbReference type="InterPro" id="IPR000792">
    <property type="entry name" value="Tscrpt_reg_LuxR_C"/>
</dbReference>
<organism evidence="2 3">
    <name type="scientific">Pseudorhodoferax soli</name>
    <dbReference type="NCBI Taxonomy" id="545864"/>
    <lineage>
        <taxon>Bacteria</taxon>
        <taxon>Pseudomonadati</taxon>
        <taxon>Pseudomonadota</taxon>
        <taxon>Betaproteobacteria</taxon>
        <taxon>Burkholderiales</taxon>
        <taxon>Comamonadaceae</taxon>
    </lineage>
</organism>
<name>A0A368XQU3_9BURK</name>
<gene>
    <name evidence="2" type="ORF">DES41_105176</name>
</gene>
<dbReference type="AlphaFoldDB" id="A0A368XQU3"/>
<reference evidence="2 3" key="1">
    <citation type="submission" date="2018-07" db="EMBL/GenBank/DDBJ databases">
        <title>Genomic Encyclopedia of Type Strains, Phase IV (KMG-IV): sequencing the most valuable type-strain genomes for metagenomic binning, comparative biology and taxonomic classification.</title>
        <authorList>
            <person name="Goeker M."/>
        </authorList>
    </citation>
    <scope>NUCLEOTIDE SEQUENCE [LARGE SCALE GENOMIC DNA]</scope>
    <source>
        <strain evidence="2 3">DSM 21634</strain>
    </source>
</reference>
<proteinExistence type="predicted"/>
<dbReference type="Gene3D" id="1.10.10.10">
    <property type="entry name" value="Winged helix-like DNA-binding domain superfamily/Winged helix DNA-binding domain"/>
    <property type="match status" value="1"/>
</dbReference>
<dbReference type="SMART" id="SM00421">
    <property type="entry name" value="HTH_LUXR"/>
    <property type="match status" value="1"/>
</dbReference>
<sequence length="215" mass="22900">MLITAGRLGHQPTTTSPAADITSALQGALVSGLDRLAHGVAVVSIDGRIHFANASARALFARLGWAAHGVRAGEHEARWRAALQRCCAFGRRELVEVELPDACLVAALTVVAVEDDNMALVIFGRDEICGSVELQLFALRHALTSAETRILLQLCRGLQASAIAHENGVSRTTVLTQIAAIRSKTRYGSIRSLMDALARMPQLAAFSPVMPSAVQ</sequence>
<dbReference type="Proteomes" id="UP000252884">
    <property type="component" value="Unassembled WGS sequence"/>
</dbReference>
<protein>
    <recommendedName>
        <fullName evidence="1">HTH luxR-type domain-containing protein</fullName>
    </recommendedName>
</protein>
<dbReference type="RefSeq" id="WP_147282892.1">
    <property type="nucleotide sequence ID" value="NZ_QPJK01000005.1"/>
</dbReference>
<dbReference type="OrthoDB" id="9150154at2"/>
<dbReference type="GO" id="GO:0006355">
    <property type="term" value="P:regulation of DNA-templated transcription"/>
    <property type="evidence" value="ECO:0007669"/>
    <property type="project" value="InterPro"/>
</dbReference>
<dbReference type="InterPro" id="IPR016032">
    <property type="entry name" value="Sig_transdc_resp-reg_C-effctor"/>
</dbReference>
<evidence type="ECO:0000313" key="2">
    <source>
        <dbReference type="EMBL" id="RCW70235.1"/>
    </source>
</evidence>
<dbReference type="EMBL" id="QPJK01000005">
    <property type="protein sequence ID" value="RCW70235.1"/>
    <property type="molecule type" value="Genomic_DNA"/>
</dbReference>
<evidence type="ECO:0000313" key="3">
    <source>
        <dbReference type="Proteomes" id="UP000252884"/>
    </source>
</evidence>
<accession>A0A368XQU3</accession>
<dbReference type="SUPFAM" id="SSF46894">
    <property type="entry name" value="C-terminal effector domain of the bipartite response regulators"/>
    <property type="match status" value="1"/>
</dbReference>
<dbReference type="InterPro" id="IPR036388">
    <property type="entry name" value="WH-like_DNA-bd_sf"/>
</dbReference>
<comment type="caution">
    <text evidence="2">The sequence shown here is derived from an EMBL/GenBank/DDBJ whole genome shotgun (WGS) entry which is preliminary data.</text>
</comment>
<dbReference type="GO" id="GO:0003677">
    <property type="term" value="F:DNA binding"/>
    <property type="evidence" value="ECO:0007669"/>
    <property type="project" value="InterPro"/>
</dbReference>
<keyword evidence="3" id="KW-1185">Reference proteome</keyword>